<proteinExistence type="predicted"/>
<gene>
    <name evidence="2" type="ORF">PT015_02605</name>
</gene>
<feature type="signal peptide" evidence="1">
    <location>
        <begin position="1"/>
        <end position="28"/>
    </location>
</feature>
<dbReference type="EMBL" id="CP126981">
    <property type="protein sequence ID" value="WIM88414.1"/>
    <property type="molecule type" value="Genomic_DNA"/>
</dbReference>
<organism evidence="2 3">
    <name type="scientific">Candidatus Mycobacterium wuenschmannii</name>
    <dbReference type="NCBI Taxonomy" id="3027808"/>
    <lineage>
        <taxon>Bacteria</taxon>
        <taxon>Bacillati</taxon>
        <taxon>Actinomycetota</taxon>
        <taxon>Actinomycetes</taxon>
        <taxon>Mycobacteriales</taxon>
        <taxon>Mycobacteriaceae</taxon>
        <taxon>Mycobacterium</taxon>
    </lineage>
</organism>
<accession>A0ABY8VXR0</accession>
<evidence type="ECO:0008006" key="4">
    <source>
        <dbReference type="Google" id="ProtNLM"/>
    </source>
</evidence>
<protein>
    <recommendedName>
        <fullName evidence="4">Secreted protein</fullName>
    </recommendedName>
</protein>
<evidence type="ECO:0000256" key="1">
    <source>
        <dbReference type="SAM" id="SignalP"/>
    </source>
</evidence>
<sequence>MHVATKRSLIAAAAITAAGLFGSLPYEGASVAQQGVPTVHHDVALVDVSQSAADAAAAVDYTPLLNAEEAVNTTLYNLSVGDNGLYETLYNSLGADLSESLLQTDGNGGIYEAFGGEYLNIFNGAATAGYNGFISNTLAFNAELNNILGVPMDDSQAALLVQFNDLFVGAVPATLGDPELGDSFIPDLVAIANSQYTLASNDLIEYTQNLFTNYTDILDSLTSVNLGDLLTDLTSGLTTLTEGLTDNINDLINAIITLF</sequence>
<feature type="chain" id="PRO_5045151469" description="Secreted protein" evidence="1">
    <location>
        <begin position="29"/>
        <end position="259"/>
    </location>
</feature>
<keyword evidence="1" id="KW-0732">Signal</keyword>
<dbReference type="Proteomes" id="UP001236585">
    <property type="component" value="Chromosome"/>
</dbReference>
<dbReference type="RefSeq" id="WP_285188586.1">
    <property type="nucleotide sequence ID" value="NZ_CP126981.1"/>
</dbReference>
<reference evidence="2 3" key="1">
    <citation type="journal article" date="2023" name="Microbiol. Resour. Announc.">
        <title>Complete Genome Sequence of Mycobacterium wuenschmanii, a novel Nontuberculous Mycobacterium Isolated from a captive population of Amazon Milk Frogs.</title>
        <authorList>
            <person name="Hicks J."/>
            <person name="Zeineldin M."/>
            <person name="Ward H."/>
            <person name="Wuenschmann A."/>
            <person name="Camp P."/>
            <person name="Farrell D."/>
            <person name="Lehman K."/>
            <person name="Thacker T."/>
            <person name="Cuthbert E."/>
        </authorList>
    </citation>
    <scope>NUCLEOTIDE SEQUENCE [LARGE SCALE GENOMIC DNA]</scope>
    <source>
        <strain evidence="2 3">Wuenschmanii</strain>
    </source>
</reference>
<keyword evidence="3" id="KW-1185">Reference proteome</keyword>
<evidence type="ECO:0000313" key="2">
    <source>
        <dbReference type="EMBL" id="WIM88414.1"/>
    </source>
</evidence>
<evidence type="ECO:0000313" key="3">
    <source>
        <dbReference type="Proteomes" id="UP001236585"/>
    </source>
</evidence>
<name>A0ABY8VXR0_9MYCO</name>